<keyword evidence="10" id="KW-0965">Cell junction</keyword>
<keyword evidence="7" id="KW-0963">Cytoplasm</keyword>
<dbReference type="GO" id="GO:0007155">
    <property type="term" value="P:cell adhesion"/>
    <property type="evidence" value="ECO:0007669"/>
    <property type="project" value="UniProtKB-KW"/>
</dbReference>
<evidence type="ECO:0000256" key="4">
    <source>
        <dbReference type="ARBA" id="ARBA00008376"/>
    </source>
</evidence>
<accession>A0A6M2DUU1</accession>
<name>A0A6M2DUU1_XENCH</name>
<evidence type="ECO:0000256" key="7">
    <source>
        <dbReference type="ARBA" id="ARBA00022490"/>
    </source>
</evidence>
<organism evidence="15">
    <name type="scientific">Xenopsylla cheopis</name>
    <name type="common">Oriental rat flea</name>
    <name type="synonym">Pulex cheopis</name>
    <dbReference type="NCBI Taxonomy" id="163159"/>
    <lineage>
        <taxon>Eukaryota</taxon>
        <taxon>Metazoa</taxon>
        <taxon>Ecdysozoa</taxon>
        <taxon>Arthropoda</taxon>
        <taxon>Hexapoda</taxon>
        <taxon>Insecta</taxon>
        <taxon>Pterygota</taxon>
        <taxon>Neoptera</taxon>
        <taxon>Endopterygota</taxon>
        <taxon>Siphonaptera</taxon>
        <taxon>Pulicidae</taxon>
        <taxon>Xenopsyllinae</taxon>
        <taxon>Xenopsylla</taxon>
    </lineage>
</organism>
<evidence type="ECO:0000256" key="1">
    <source>
        <dbReference type="ARBA" id="ARBA00004245"/>
    </source>
</evidence>
<evidence type="ECO:0000256" key="10">
    <source>
        <dbReference type="ARBA" id="ARBA00022949"/>
    </source>
</evidence>
<sequence>MPVFHTKTIESILEPVAQQVSRLVILHEEAEDGNAMPDLERPVQAVSRAVTNLVKVGRETINSSEDDILKQDMPSALLRVEEASRLLEDASAMLKQDPYSGPARKKLIEGSRGILQGTSALLLCFDESEVRKIMRECKKVLDYLAVAEVIDTMEDLIQFLKDLSPCLSKVSREVSAREKELTHQVHSEILVRCLEQVKTLAPILICSMKIYIHIMDQGGKGAEEASENRNYLSSRMSDEIHEIIRVLQLTTYDEDQSELDNLTVLKKLSNAIHTKMLTASDWLSDPRALRGGVGEKSLRQIIETAKRVCDHCLPKDAAQISRLASDISAKTDALCELRQAGKGNTPQALALADEIKGKLTELQQAVMGAVLGVDKAGLQQTAHTVQGRLEQARKWLQSPACDDRGLGQRAIALIVDEGKKVAEGLPGIHKAEILQLCDEVESLSHQLGALCSKGLGDSPQAQDLARKLSQKLYELKERIQSAVVNRVVEDFIDISTPLKQFTEAVNVPEGTPGREQNFTEKANNLQAFSNRASKTSRMVAAGGSSGNKKLAEALLSAASQVDSLTPQLISAGRIRMNYPDSKAAEEHLNNLRQQYADTIIKVRNLCDQATNPADFIKTSEEQMQKHTFLCEEAIRNKLPQKMVDNTSSIARLANRVLLVAKQESDNSEDPQFISNVNSASDEMLGYVAPMVQDAKHVALNPSDQSAVSRWRETNKNLLNSVGKVRRAVMVTPDLPPPPDMNKLYLQDVESVPPQQYSYFTDRDNAPPRPPLPRGEAPPNRPPPPETDDEDEVFKSAPLPNQPIMMAAHGLHEEVRQWSSKDNEIIAAAKKMAILMAKLSQLVRSDSKGSKRELIATAKAIAEASEEVTRLAKQLARECTDKRIRTNLLQVCERIPTIGTQLKILSTVKATMLGAQGTEEDQEATDMLVGNAQNLMQSVKETVRAAEGASIKIRSDQTNHRLRWVRRQPWYQY</sequence>
<dbReference type="AlphaFoldDB" id="A0A6M2DUU1"/>
<dbReference type="InterPro" id="IPR006077">
    <property type="entry name" value="Vinculin/catenin"/>
</dbReference>
<dbReference type="Pfam" id="PF01044">
    <property type="entry name" value="Vinculin"/>
    <property type="match status" value="1"/>
</dbReference>
<keyword evidence="6" id="KW-1003">Cell membrane</keyword>
<dbReference type="GO" id="GO:0051015">
    <property type="term" value="F:actin filament binding"/>
    <property type="evidence" value="ECO:0007669"/>
    <property type="project" value="InterPro"/>
</dbReference>
<evidence type="ECO:0000256" key="5">
    <source>
        <dbReference type="ARBA" id="ARBA00014125"/>
    </source>
</evidence>
<evidence type="ECO:0000256" key="12">
    <source>
        <dbReference type="ARBA" id="ARBA00023203"/>
    </source>
</evidence>
<feature type="region of interest" description="Disordered" evidence="14">
    <location>
        <begin position="756"/>
        <end position="795"/>
    </location>
</feature>
<evidence type="ECO:0000313" key="15">
    <source>
        <dbReference type="EMBL" id="NOV48477.1"/>
    </source>
</evidence>
<dbReference type="EMBL" id="GIIL01004751">
    <property type="protein sequence ID" value="NOV48477.1"/>
    <property type="molecule type" value="Transcribed_RNA"/>
</dbReference>
<dbReference type="InterPro" id="IPR036723">
    <property type="entry name" value="Alpha-catenin/vinculin-like_sf"/>
</dbReference>
<keyword evidence="12" id="KW-0009">Actin-binding</keyword>
<dbReference type="GO" id="GO:0005886">
    <property type="term" value="C:plasma membrane"/>
    <property type="evidence" value="ECO:0007669"/>
    <property type="project" value="UniProtKB-SubCell"/>
</dbReference>
<comment type="subcellular location">
    <subcellularLocation>
        <location evidence="3">Cell junction</location>
        <location evidence="3">Adherens junction</location>
    </subcellularLocation>
    <subcellularLocation>
        <location evidence="2">Cell membrane</location>
        <topology evidence="2">Peripheral membrane protein</topology>
        <orientation evidence="2">Cytoplasmic side</orientation>
    </subcellularLocation>
    <subcellularLocation>
        <location evidence="1">Cytoplasm</location>
        <location evidence="1">Cytoskeleton</location>
    </subcellularLocation>
</comment>
<evidence type="ECO:0000256" key="11">
    <source>
        <dbReference type="ARBA" id="ARBA00023136"/>
    </source>
</evidence>
<proteinExistence type="inferred from homology"/>
<dbReference type="InterPro" id="IPR017997">
    <property type="entry name" value="Vinculin"/>
</dbReference>
<evidence type="ECO:0000256" key="9">
    <source>
        <dbReference type="ARBA" id="ARBA00022889"/>
    </source>
</evidence>
<protein>
    <recommendedName>
        <fullName evidence="5">Vinculin</fullName>
    </recommendedName>
</protein>
<dbReference type="Gene3D" id="1.20.120.810">
    <property type="entry name" value="Vinculin, Vh2 four-helix bundle"/>
    <property type="match status" value="2"/>
</dbReference>
<evidence type="ECO:0000256" key="8">
    <source>
        <dbReference type="ARBA" id="ARBA00022737"/>
    </source>
</evidence>
<dbReference type="FunFam" id="1.20.120.230:FF:000010">
    <property type="entry name" value="Vinculin a"/>
    <property type="match status" value="1"/>
</dbReference>
<keyword evidence="11" id="KW-0472">Membrane</keyword>
<keyword evidence="9" id="KW-0130">Cell adhesion</keyword>
<dbReference type="PANTHER" id="PTHR46180">
    <property type="entry name" value="VINCULIN"/>
    <property type="match status" value="1"/>
</dbReference>
<keyword evidence="13" id="KW-0206">Cytoskeleton</keyword>
<comment type="similarity">
    <text evidence="4">Belongs to the vinculin/alpha-catenin family.</text>
</comment>
<evidence type="ECO:0000256" key="13">
    <source>
        <dbReference type="ARBA" id="ARBA00023212"/>
    </source>
</evidence>
<evidence type="ECO:0000256" key="6">
    <source>
        <dbReference type="ARBA" id="ARBA00022475"/>
    </source>
</evidence>
<evidence type="ECO:0000256" key="2">
    <source>
        <dbReference type="ARBA" id="ARBA00004413"/>
    </source>
</evidence>
<evidence type="ECO:0000256" key="3">
    <source>
        <dbReference type="ARBA" id="ARBA00004536"/>
    </source>
</evidence>
<dbReference type="GO" id="GO:0005912">
    <property type="term" value="C:adherens junction"/>
    <property type="evidence" value="ECO:0007669"/>
    <property type="project" value="UniProtKB-SubCell"/>
</dbReference>
<reference evidence="15" key="1">
    <citation type="submission" date="2020-03" db="EMBL/GenBank/DDBJ databases">
        <title>Transcriptomic Profiling of the Digestive Tract of the Rat Flea, Xenopsylla cheopis, Following Blood Feeding and Infection with Yersinia pestis.</title>
        <authorList>
            <person name="Bland D.M."/>
            <person name="Martens C.A."/>
            <person name="Virtaneva K."/>
            <person name="Kanakabandi K."/>
            <person name="Long D."/>
            <person name="Rosenke R."/>
            <person name="Saturday G.A."/>
            <person name="Hoyt F.H."/>
            <person name="Bruno D.P."/>
            <person name="Ribeiro J.M.C."/>
            <person name="Hinnebusch J."/>
        </authorList>
    </citation>
    <scope>NUCLEOTIDE SEQUENCE</scope>
</reference>
<dbReference type="SUPFAM" id="SSF47220">
    <property type="entry name" value="alpha-catenin/vinculin-like"/>
    <property type="match status" value="6"/>
</dbReference>
<dbReference type="PRINTS" id="PR00806">
    <property type="entry name" value="VINCULIN"/>
</dbReference>
<evidence type="ECO:0000256" key="14">
    <source>
        <dbReference type="SAM" id="MobiDB-lite"/>
    </source>
</evidence>
<dbReference type="Gene3D" id="1.20.120.230">
    <property type="entry name" value="Alpha-catenin/vinculin-like"/>
    <property type="match status" value="4"/>
</dbReference>
<keyword evidence="8" id="KW-0677">Repeat</keyword>
<dbReference type="GO" id="GO:0005856">
    <property type="term" value="C:cytoskeleton"/>
    <property type="evidence" value="ECO:0007669"/>
    <property type="project" value="UniProtKB-SubCell"/>
</dbReference>